<dbReference type="AlphaFoldDB" id="A0A4P2VQ20"/>
<organism evidence="2 3">
    <name type="scientific">Fluviispira sanaruensis</name>
    <dbReference type="NCBI Taxonomy" id="2493639"/>
    <lineage>
        <taxon>Bacteria</taxon>
        <taxon>Pseudomonadati</taxon>
        <taxon>Bdellovibrionota</taxon>
        <taxon>Oligoflexia</taxon>
        <taxon>Silvanigrellales</taxon>
        <taxon>Silvanigrellaceae</taxon>
        <taxon>Fluviispira</taxon>
    </lineage>
</organism>
<accession>A0A4P2VQ20</accession>
<gene>
    <name evidence="2" type="ORF">JCM31447_28180</name>
</gene>
<keyword evidence="1" id="KW-0732">Signal</keyword>
<evidence type="ECO:0000313" key="2">
    <source>
        <dbReference type="EMBL" id="BBH54354.1"/>
    </source>
</evidence>
<proteinExistence type="predicted"/>
<protein>
    <submittedName>
        <fullName evidence="2">Uncharacterized protein</fullName>
    </submittedName>
</protein>
<keyword evidence="3" id="KW-1185">Reference proteome</keyword>
<reference evidence="2 3" key="1">
    <citation type="submission" date="2018-12" db="EMBL/GenBank/DDBJ databases">
        <title>Rubrispira sanarue gen. nov., sp., nov., a member of the order Silvanigrellales, isolated from a brackish lake in Hamamatsu Japan.</title>
        <authorList>
            <person name="Maejima Y."/>
            <person name="Iino T."/>
            <person name="Muraguchi Y."/>
            <person name="Fukuda K."/>
            <person name="Nojiri H."/>
            <person name="Ohkuma M."/>
            <person name="Moriuchi R."/>
            <person name="Dohra H."/>
            <person name="Kimbara K."/>
            <person name="Shintani M."/>
        </authorList>
    </citation>
    <scope>NUCLEOTIDE SEQUENCE [LARGE SCALE GENOMIC DNA]</scope>
    <source>
        <strain evidence="2 3">RF1110005</strain>
    </source>
</reference>
<dbReference type="RefSeq" id="WP_130611947.1">
    <property type="nucleotide sequence ID" value="NZ_AP019368.1"/>
</dbReference>
<dbReference type="KEGG" id="sbf:JCM31447_28180"/>
<dbReference type="Proteomes" id="UP000291236">
    <property type="component" value="Chromosome"/>
</dbReference>
<name>A0A4P2VQ20_FLUSA</name>
<sequence length="128" mass="14987">MNKYKIIFFFWIAILSLSAFSDEAHILCVNKKYQYNWLSQKENGSWRKTEGFFSETHYFVLNGGAHSYLKLKLRCSKLFQNEYTYVLAVNNVGDKWSSVAINDSIIVPAPWDNPKYILDFVSLIKLPF</sequence>
<evidence type="ECO:0000313" key="3">
    <source>
        <dbReference type="Proteomes" id="UP000291236"/>
    </source>
</evidence>
<dbReference type="EMBL" id="AP019368">
    <property type="protein sequence ID" value="BBH54354.1"/>
    <property type="molecule type" value="Genomic_DNA"/>
</dbReference>
<feature type="chain" id="PRO_5021000321" evidence="1">
    <location>
        <begin position="22"/>
        <end position="128"/>
    </location>
</feature>
<evidence type="ECO:0000256" key="1">
    <source>
        <dbReference type="SAM" id="SignalP"/>
    </source>
</evidence>
<feature type="signal peptide" evidence="1">
    <location>
        <begin position="1"/>
        <end position="21"/>
    </location>
</feature>